<evidence type="ECO:0000256" key="1">
    <source>
        <dbReference type="SAM" id="MobiDB-lite"/>
    </source>
</evidence>
<feature type="compositionally biased region" description="Low complexity" evidence="1">
    <location>
        <begin position="544"/>
        <end position="565"/>
    </location>
</feature>
<feature type="region of interest" description="Disordered" evidence="1">
    <location>
        <begin position="522"/>
        <end position="575"/>
    </location>
</feature>
<dbReference type="Pfam" id="PF05136">
    <property type="entry name" value="Phage_portal_2"/>
    <property type="match status" value="1"/>
</dbReference>
<protein>
    <submittedName>
        <fullName evidence="2">Phage portal protein</fullName>
    </submittedName>
</protein>
<evidence type="ECO:0000313" key="3">
    <source>
        <dbReference type="Proteomes" id="UP001157167"/>
    </source>
</evidence>
<gene>
    <name evidence="2" type="ORF">GCM10007933_02450</name>
</gene>
<accession>A0ABQ6F5G8</accession>
<reference evidence="3" key="1">
    <citation type="journal article" date="2019" name="Int. J. Syst. Evol. Microbiol.">
        <title>The Global Catalogue of Microorganisms (GCM) 10K type strain sequencing project: providing services to taxonomists for standard genome sequencing and annotation.</title>
        <authorList>
            <consortium name="The Broad Institute Genomics Platform"/>
            <consortium name="The Broad Institute Genome Sequencing Center for Infectious Disease"/>
            <person name="Wu L."/>
            <person name="Ma J."/>
        </authorList>
    </citation>
    <scope>NUCLEOTIDE SEQUENCE [LARGE SCALE GENOMIC DNA]</scope>
    <source>
        <strain evidence="3">NBRC 102407</strain>
    </source>
</reference>
<sequence length="575" mass="62935">MGQVKKPWYNAERVRTPGSVVLNAWRERSGPERLGRTPLSRAAVQTSARGRRMYAGAKVDRLTSDWTPMNTSADAELVTSLRMLRARSRQVCRDNEHAKNALRQIANNVIGGGVGMQATVATAGGVLRAPINLAIKRAFDRWAKADSCHTAGKLHLHDLERVLVMAVARDGEVLVRKVRQAFGRENSVAFALEVIEADRLVDNYSQATNPDNGNPIRMGIEVDQWLRPVAYWLYPGHPGDFQFSTLTASRFIRVPADEIIHLHLVDRWPQTRGEPWFHAALKRMNNVGGYEEAEIVAMRASAAIMGFRQSPEADDPVDGVGDEDDVEDGERVVDMSPGVIMDLAPGEIFQGFNPSRPNAAMDPFLRHMLRSAAVGVGVSYAALTGDWSQTNYSSERAAQLVDRDLWRVLQGWFIRSFRMAIYPDLLDALVLAGEVSIPDYYSRRQMYVEAVRYKPRGWSWIDPTKEVTAYRLAVRAGFMTVSDVISQTAGGADPEEVFQARAAELKTMDDLGLVFDTDPAKVTDKGQAQAVTPGEAGGEGEAGSGDSAGAAGAPEAGEESGAPAEADQEQPREGG</sequence>
<dbReference type="EMBL" id="BSPX01000002">
    <property type="protein sequence ID" value="GLT20793.1"/>
    <property type="molecule type" value="Genomic_DNA"/>
</dbReference>
<organism evidence="2 3">
    <name type="scientific">Zoogloea oryzae</name>
    <dbReference type="NCBI Taxonomy" id="310767"/>
    <lineage>
        <taxon>Bacteria</taxon>
        <taxon>Pseudomonadati</taxon>
        <taxon>Pseudomonadota</taxon>
        <taxon>Betaproteobacteria</taxon>
        <taxon>Rhodocyclales</taxon>
        <taxon>Zoogloeaceae</taxon>
        <taxon>Zoogloea</taxon>
    </lineage>
</organism>
<name>A0ABQ6F5G8_9RHOO</name>
<evidence type="ECO:0000313" key="2">
    <source>
        <dbReference type="EMBL" id="GLT20793.1"/>
    </source>
</evidence>
<dbReference type="Proteomes" id="UP001157167">
    <property type="component" value="Unassembled WGS sequence"/>
</dbReference>
<comment type="caution">
    <text evidence="2">The sequence shown here is derived from an EMBL/GenBank/DDBJ whole genome shotgun (WGS) entry which is preliminary data.</text>
</comment>
<dbReference type="NCBIfam" id="TIGR01539">
    <property type="entry name" value="portal_lambda"/>
    <property type="match status" value="1"/>
</dbReference>
<keyword evidence="3" id="KW-1185">Reference proteome</keyword>
<proteinExistence type="predicted"/>
<dbReference type="InterPro" id="IPR006429">
    <property type="entry name" value="Phage_lambda_portal"/>
</dbReference>